<gene>
    <name evidence="1" type="ORF">KOR42_06180</name>
</gene>
<dbReference type="RefSeq" id="WP_146507117.1">
    <property type="nucleotide sequence ID" value="NZ_SIHI01000001.1"/>
</dbReference>
<reference evidence="1 2" key="1">
    <citation type="submission" date="2019-02" db="EMBL/GenBank/DDBJ databases">
        <title>Deep-cultivation of Planctomycetes and their phenomic and genomic characterization uncovers novel biology.</title>
        <authorList>
            <person name="Wiegand S."/>
            <person name="Jogler M."/>
            <person name="Boedeker C."/>
            <person name="Pinto D."/>
            <person name="Vollmers J."/>
            <person name="Rivas-Marin E."/>
            <person name="Kohn T."/>
            <person name="Peeters S.H."/>
            <person name="Heuer A."/>
            <person name="Rast P."/>
            <person name="Oberbeckmann S."/>
            <person name="Bunk B."/>
            <person name="Jeske O."/>
            <person name="Meyerdierks A."/>
            <person name="Storesund J.E."/>
            <person name="Kallscheuer N."/>
            <person name="Luecker S."/>
            <person name="Lage O.M."/>
            <person name="Pohl T."/>
            <person name="Merkel B.J."/>
            <person name="Hornburger P."/>
            <person name="Mueller R.-W."/>
            <person name="Bruemmer F."/>
            <person name="Labrenz M."/>
            <person name="Spormann A.M."/>
            <person name="Op Den Camp H."/>
            <person name="Overmann J."/>
            <person name="Amann R."/>
            <person name="Jetten M.S.M."/>
            <person name="Mascher T."/>
            <person name="Medema M.H."/>
            <person name="Devos D.P."/>
            <person name="Kaster A.-K."/>
            <person name="Ovreas L."/>
            <person name="Rohde M."/>
            <person name="Galperin M.Y."/>
            <person name="Jogler C."/>
        </authorList>
    </citation>
    <scope>NUCLEOTIDE SEQUENCE [LARGE SCALE GENOMIC DNA]</scope>
    <source>
        <strain evidence="1 2">KOR42</strain>
    </source>
</reference>
<dbReference type="EMBL" id="SIHI01000001">
    <property type="protein sequence ID" value="TWT57260.1"/>
    <property type="molecule type" value="Genomic_DNA"/>
</dbReference>
<name>A0A5C5X346_9PLAN</name>
<sequence>MANEIKINLNGTVQNGVLKDTITLGGEVLYDQATPGGPNPGSVSVGTSEQDISFAGLTSPAFVFLRNTDDTNFVKYGPKNGSNVMEELGRLRPGGFAFLELAPSVTLRMVSDTAVCLVLVQGYEL</sequence>
<accession>A0A5C5X346</accession>
<evidence type="ECO:0000313" key="2">
    <source>
        <dbReference type="Proteomes" id="UP000317243"/>
    </source>
</evidence>
<organism evidence="1 2">
    <name type="scientific">Thalassoglobus neptunius</name>
    <dbReference type="NCBI Taxonomy" id="1938619"/>
    <lineage>
        <taxon>Bacteria</taxon>
        <taxon>Pseudomonadati</taxon>
        <taxon>Planctomycetota</taxon>
        <taxon>Planctomycetia</taxon>
        <taxon>Planctomycetales</taxon>
        <taxon>Planctomycetaceae</taxon>
        <taxon>Thalassoglobus</taxon>
    </lineage>
</organism>
<comment type="caution">
    <text evidence="1">The sequence shown here is derived from an EMBL/GenBank/DDBJ whole genome shotgun (WGS) entry which is preliminary data.</text>
</comment>
<dbReference type="Proteomes" id="UP000317243">
    <property type="component" value="Unassembled WGS sequence"/>
</dbReference>
<keyword evidence="2" id="KW-1185">Reference proteome</keyword>
<proteinExistence type="predicted"/>
<dbReference type="AlphaFoldDB" id="A0A5C5X346"/>
<protein>
    <submittedName>
        <fullName evidence="1">Uncharacterized protein</fullName>
    </submittedName>
</protein>
<evidence type="ECO:0000313" key="1">
    <source>
        <dbReference type="EMBL" id="TWT57260.1"/>
    </source>
</evidence>